<keyword evidence="1" id="KW-1133">Transmembrane helix</keyword>
<organism evidence="2 3">
    <name type="scientific">Agathobacter rectalis</name>
    <dbReference type="NCBI Taxonomy" id="39491"/>
    <lineage>
        <taxon>Bacteria</taxon>
        <taxon>Bacillati</taxon>
        <taxon>Bacillota</taxon>
        <taxon>Clostridia</taxon>
        <taxon>Lachnospirales</taxon>
        <taxon>Lachnospiraceae</taxon>
        <taxon>Agathobacter</taxon>
    </lineage>
</organism>
<protein>
    <submittedName>
        <fullName evidence="2">Predicted membrane protein</fullName>
    </submittedName>
</protein>
<dbReference type="RefSeq" id="WP_015568546.1">
    <property type="nucleotide sequence ID" value="NZ_CYXM01000007.1"/>
</dbReference>
<reference evidence="2 3" key="1">
    <citation type="submission" date="2015-09" db="EMBL/GenBank/DDBJ databases">
        <authorList>
            <consortium name="Pathogen Informatics"/>
        </authorList>
    </citation>
    <scope>NUCLEOTIDE SEQUENCE [LARGE SCALE GENOMIC DNA]</scope>
    <source>
        <strain evidence="2 3">2789STDY5834968</strain>
    </source>
</reference>
<dbReference type="Proteomes" id="UP000095673">
    <property type="component" value="Unassembled WGS sequence"/>
</dbReference>
<evidence type="ECO:0000313" key="2">
    <source>
        <dbReference type="EMBL" id="CUN03084.1"/>
    </source>
</evidence>
<accession>A0A173TKF2</accession>
<proteinExistence type="predicted"/>
<dbReference type="Pfam" id="PF06695">
    <property type="entry name" value="Sm_multidrug_ex"/>
    <property type="match status" value="1"/>
</dbReference>
<dbReference type="PANTHER" id="PTHR36007:SF2">
    <property type="entry name" value="TRANSPORT PROTEIN-RELATED"/>
    <property type="match status" value="1"/>
</dbReference>
<dbReference type="InterPro" id="IPR009577">
    <property type="entry name" value="Sm_multidrug_ex"/>
</dbReference>
<dbReference type="AlphaFoldDB" id="A0A173TKF2"/>
<evidence type="ECO:0000256" key="1">
    <source>
        <dbReference type="SAM" id="Phobius"/>
    </source>
</evidence>
<keyword evidence="1" id="KW-0812">Transmembrane</keyword>
<feature type="transmembrane region" description="Helical" evidence="1">
    <location>
        <begin position="51"/>
        <end position="69"/>
    </location>
</feature>
<sequence>MFLALVLFVGIPVLGTGAWTGILASSILELDFKESIGACFCGVLLADVDDAIFWTLVAAGFAGGMATGVSRKNRKEQYYE</sequence>
<dbReference type="EMBL" id="CYXM01000007">
    <property type="protein sequence ID" value="CUN03084.1"/>
    <property type="molecule type" value="Genomic_DNA"/>
</dbReference>
<name>A0A173TKF2_9FIRM</name>
<gene>
    <name evidence="2" type="ORF">ERS852580_01648</name>
</gene>
<keyword evidence="1" id="KW-0472">Membrane</keyword>
<dbReference type="PANTHER" id="PTHR36007">
    <property type="entry name" value="TRANSPORT PROTEIN-RELATED"/>
    <property type="match status" value="1"/>
</dbReference>
<evidence type="ECO:0000313" key="3">
    <source>
        <dbReference type="Proteomes" id="UP000095673"/>
    </source>
</evidence>